<dbReference type="InterPro" id="IPR009296">
    <property type="entry name" value="DUF951"/>
</dbReference>
<proteinExistence type="predicted"/>
<dbReference type="PIRSF" id="PIRSF037263">
    <property type="entry name" value="DUF951_bac"/>
    <property type="match status" value="1"/>
</dbReference>
<dbReference type="RefSeq" id="WP_112885049.1">
    <property type="nucleotide sequence ID" value="NZ_QLUW01000005.1"/>
</dbReference>
<name>A0A328TYP2_9BACL</name>
<comment type="caution">
    <text evidence="2">The sequence shown here is derived from an EMBL/GenBank/DDBJ whole genome shotgun (WGS) entry which is preliminary data.</text>
</comment>
<sequence>MERKQFELGDVVQMKKQHPCGTNEMEIIRMGMDIRIKCVGCKHSVLIPRAKFEKNMKKVLRSKSAEGVNEEEGGNEQAKN</sequence>
<evidence type="ECO:0000313" key="2">
    <source>
        <dbReference type="EMBL" id="RAP74261.1"/>
    </source>
</evidence>
<organism evidence="2 3">
    <name type="scientific">Paenibacillus montanisoli</name>
    <dbReference type="NCBI Taxonomy" id="2081970"/>
    <lineage>
        <taxon>Bacteria</taxon>
        <taxon>Bacillati</taxon>
        <taxon>Bacillota</taxon>
        <taxon>Bacilli</taxon>
        <taxon>Bacillales</taxon>
        <taxon>Paenibacillaceae</taxon>
        <taxon>Paenibacillus</taxon>
    </lineage>
</organism>
<keyword evidence="3" id="KW-1185">Reference proteome</keyword>
<evidence type="ECO:0000256" key="1">
    <source>
        <dbReference type="SAM" id="MobiDB-lite"/>
    </source>
</evidence>
<evidence type="ECO:0000313" key="3">
    <source>
        <dbReference type="Proteomes" id="UP000249260"/>
    </source>
</evidence>
<dbReference type="Pfam" id="PF06107">
    <property type="entry name" value="DUF951"/>
    <property type="match status" value="1"/>
</dbReference>
<dbReference type="OrthoDB" id="9802710at2"/>
<gene>
    <name evidence="2" type="ORF">DL346_24705</name>
</gene>
<feature type="region of interest" description="Disordered" evidence="1">
    <location>
        <begin position="61"/>
        <end position="80"/>
    </location>
</feature>
<dbReference type="PANTHER" id="PTHR38455">
    <property type="entry name" value="HYPOTHETICAL CYTOSOLIC PROTEIN"/>
    <property type="match status" value="1"/>
</dbReference>
<reference evidence="2 3" key="1">
    <citation type="submission" date="2018-06" db="EMBL/GenBank/DDBJ databases">
        <title>Paenibacillus montanisoli sp. nov., isolated from mountain area soil.</title>
        <authorList>
            <person name="Wu M."/>
        </authorList>
    </citation>
    <scope>NUCLEOTIDE SEQUENCE [LARGE SCALE GENOMIC DNA]</scope>
    <source>
        <strain evidence="2 3">RA17</strain>
    </source>
</reference>
<accession>A0A328TYP2</accession>
<protein>
    <submittedName>
        <fullName evidence="2">DUF951 domain-containing protein</fullName>
    </submittedName>
</protein>
<dbReference type="PANTHER" id="PTHR38455:SF1">
    <property type="entry name" value="DUF951 DOMAIN-CONTAINING PROTEIN"/>
    <property type="match status" value="1"/>
</dbReference>
<dbReference type="Proteomes" id="UP000249260">
    <property type="component" value="Unassembled WGS sequence"/>
</dbReference>
<dbReference type="AlphaFoldDB" id="A0A328TYP2"/>
<dbReference type="EMBL" id="QLUW01000005">
    <property type="protein sequence ID" value="RAP74261.1"/>
    <property type="molecule type" value="Genomic_DNA"/>
</dbReference>